<organism evidence="2 3">
    <name type="scientific">Candidatus Thiodiazotropha taylori</name>
    <dbReference type="NCBI Taxonomy" id="2792791"/>
    <lineage>
        <taxon>Bacteria</taxon>
        <taxon>Pseudomonadati</taxon>
        <taxon>Pseudomonadota</taxon>
        <taxon>Gammaproteobacteria</taxon>
        <taxon>Chromatiales</taxon>
        <taxon>Sedimenticolaceae</taxon>
        <taxon>Candidatus Thiodiazotropha</taxon>
    </lineage>
</organism>
<accession>A0A944MAV8</accession>
<name>A0A944MAV8_9GAMM</name>
<feature type="compositionally biased region" description="Basic and acidic residues" evidence="1">
    <location>
        <begin position="64"/>
        <end position="77"/>
    </location>
</feature>
<sequence length="153" mass="17750">MKNKEKKLKKKLKQEKEKLKRRPKALDDAVVQTLTDKIKRLKSELKDREKLIGSLQKRLQKSAGKSERSDNKNDKQKGISGAAKLLRSQRTARIGVAQKQAWKQHGFLRDRYEYHLENGQEKETARVMANQDLRDSFGDEAGYSEQELENILS</sequence>
<feature type="region of interest" description="Disordered" evidence="1">
    <location>
        <begin position="1"/>
        <end position="26"/>
    </location>
</feature>
<feature type="region of interest" description="Disordered" evidence="1">
    <location>
        <begin position="120"/>
        <end position="153"/>
    </location>
</feature>
<reference evidence="2 3" key="1">
    <citation type="submission" date="2021-05" db="EMBL/GenBank/DDBJ databases">
        <title>Genetic and Functional Diversity in Clade A Lucinid endosymbionts from the Bahamas.</title>
        <authorList>
            <person name="Giani N.M."/>
            <person name="Engel A.S."/>
            <person name="Campbell B.J."/>
        </authorList>
    </citation>
    <scope>NUCLEOTIDE SEQUENCE [LARGE SCALE GENOMIC DNA]</scope>
    <source>
        <strain evidence="2">LUC16012Gg_MoonRockCtena</strain>
    </source>
</reference>
<evidence type="ECO:0000313" key="3">
    <source>
        <dbReference type="Proteomes" id="UP000770889"/>
    </source>
</evidence>
<dbReference type="Proteomes" id="UP000770889">
    <property type="component" value="Unassembled WGS sequence"/>
</dbReference>
<feature type="compositionally biased region" description="Basic residues" evidence="1">
    <location>
        <begin position="1"/>
        <end position="23"/>
    </location>
</feature>
<proteinExistence type="predicted"/>
<dbReference type="EMBL" id="JAHHGM010000015">
    <property type="protein sequence ID" value="MBT2990250.1"/>
    <property type="molecule type" value="Genomic_DNA"/>
</dbReference>
<evidence type="ECO:0000313" key="2">
    <source>
        <dbReference type="EMBL" id="MBT2990250.1"/>
    </source>
</evidence>
<gene>
    <name evidence="2" type="ORF">KME65_14950</name>
</gene>
<evidence type="ECO:0000256" key="1">
    <source>
        <dbReference type="SAM" id="MobiDB-lite"/>
    </source>
</evidence>
<protein>
    <submittedName>
        <fullName evidence="2">Uncharacterized protein</fullName>
    </submittedName>
</protein>
<dbReference type="AlphaFoldDB" id="A0A944MAV8"/>
<feature type="region of interest" description="Disordered" evidence="1">
    <location>
        <begin position="55"/>
        <end position="84"/>
    </location>
</feature>
<comment type="caution">
    <text evidence="2">The sequence shown here is derived from an EMBL/GenBank/DDBJ whole genome shotgun (WGS) entry which is preliminary data.</text>
</comment>